<dbReference type="EMBL" id="CP061169">
    <property type="protein sequence ID" value="QPZ38553.1"/>
    <property type="molecule type" value="Genomic_DNA"/>
</dbReference>
<keyword evidence="1" id="KW-0812">Transmembrane</keyword>
<dbReference type="Proteomes" id="UP000662814">
    <property type="component" value="Chromosome"/>
</dbReference>
<dbReference type="Pfam" id="PF08592">
    <property type="entry name" value="Anthrone_oxy"/>
    <property type="match status" value="1"/>
</dbReference>
<keyword evidence="1" id="KW-1133">Transmembrane helix</keyword>
<reference evidence="2 3" key="1">
    <citation type="submission" date="2020-12" db="EMBL/GenBank/DDBJ databases">
        <title>Microbacterium sp. HY060.</title>
        <authorList>
            <person name="Zhou J."/>
        </authorList>
    </citation>
    <scope>NUCLEOTIDE SEQUENCE [LARGE SCALE GENOMIC DNA]</scope>
    <source>
        <strain evidence="2 3">HY60</strain>
    </source>
</reference>
<keyword evidence="3" id="KW-1185">Reference proteome</keyword>
<proteinExistence type="predicted"/>
<gene>
    <name evidence="2" type="ORF">HCR76_00080</name>
</gene>
<feature type="transmembrane region" description="Helical" evidence="1">
    <location>
        <begin position="51"/>
        <end position="69"/>
    </location>
</feature>
<accession>A0ABX6YIF0</accession>
<evidence type="ECO:0000313" key="3">
    <source>
        <dbReference type="Proteomes" id="UP000662814"/>
    </source>
</evidence>
<dbReference type="InterPro" id="IPR013901">
    <property type="entry name" value="Anthrone_oxy"/>
</dbReference>
<evidence type="ECO:0000256" key="1">
    <source>
        <dbReference type="SAM" id="Phobius"/>
    </source>
</evidence>
<sequence length="145" mass="15408">MNWLEICAVVIVGFVGCAEFGSAVLVHPVIRTLAPDHQLTFEKGLLKTFGRVMPVGMTIATVLAVIVAVDSAGMWLITAAVALGIALVVTIVGNVPINTRTGRINQETAPAGFIALRRRWDVFQLTRASLQLLGFVLLTIGVVGT</sequence>
<keyword evidence="1" id="KW-0472">Membrane</keyword>
<feature type="transmembrane region" description="Helical" evidence="1">
    <location>
        <begin position="75"/>
        <end position="97"/>
    </location>
</feature>
<dbReference type="RefSeq" id="WP_166986161.1">
    <property type="nucleotide sequence ID" value="NZ_CP061169.1"/>
</dbReference>
<protein>
    <submittedName>
        <fullName evidence="2">DUF1772 domain-containing protein</fullName>
    </submittedName>
</protein>
<name>A0ABX6YIF0_9MICO</name>
<feature type="transmembrane region" description="Helical" evidence="1">
    <location>
        <begin position="125"/>
        <end position="144"/>
    </location>
</feature>
<evidence type="ECO:0000313" key="2">
    <source>
        <dbReference type="EMBL" id="QPZ38553.1"/>
    </source>
</evidence>
<organism evidence="2 3">
    <name type="scientific">Paramicrobacterium chengjingii</name>
    <dbReference type="NCBI Taxonomy" id="2769067"/>
    <lineage>
        <taxon>Bacteria</taxon>
        <taxon>Bacillati</taxon>
        <taxon>Actinomycetota</taxon>
        <taxon>Actinomycetes</taxon>
        <taxon>Micrococcales</taxon>
        <taxon>Microbacteriaceae</taxon>
        <taxon>Paramicrobacterium</taxon>
    </lineage>
</organism>
<feature type="transmembrane region" description="Helical" evidence="1">
    <location>
        <begin position="6"/>
        <end position="30"/>
    </location>
</feature>